<dbReference type="PANTHER" id="PTHR36505:SF1">
    <property type="entry name" value="BLR1072 PROTEIN"/>
    <property type="match status" value="1"/>
</dbReference>
<feature type="domain" description="PRC-barrel" evidence="3">
    <location>
        <begin position="58"/>
        <end position="111"/>
    </location>
</feature>
<evidence type="ECO:0000313" key="5">
    <source>
        <dbReference type="Proteomes" id="UP000436483"/>
    </source>
</evidence>
<name>A0A7X3MMV1_9HYPH</name>
<dbReference type="AlphaFoldDB" id="A0A7X3MMV1"/>
<evidence type="ECO:0000256" key="1">
    <source>
        <dbReference type="SAM" id="MobiDB-lite"/>
    </source>
</evidence>
<evidence type="ECO:0000256" key="2">
    <source>
        <dbReference type="SAM" id="SignalP"/>
    </source>
</evidence>
<sequence>MNAKTVATGLFMACILSSAGMAQPQPRSPQPNDQQPLGATGAPAASTGLVAQGTTGVLRTSDLIGRNVAGSGNEDIGEIEDIILDSKGQIAAFVIEVEEALGLGDREIAVPAFSFRIDPIDTTASTGTIQGAGLPASTAEGQQTREDSRISKVLTPDRITLTIPAEQLKSMPAFEDDDD</sequence>
<keyword evidence="5" id="KW-1185">Reference proteome</keyword>
<dbReference type="PANTHER" id="PTHR36505">
    <property type="entry name" value="BLR1072 PROTEIN"/>
    <property type="match status" value="1"/>
</dbReference>
<reference evidence="4 5" key="2">
    <citation type="submission" date="2020-01" db="EMBL/GenBank/DDBJ databases">
        <title>Microvirga sp. nov., an arsenate reduction bacterium isolated from Tibet hotspring sediments.</title>
        <authorList>
            <person name="Xian W.-D."/>
            <person name="Li W.-J."/>
        </authorList>
    </citation>
    <scope>NUCLEOTIDE SEQUENCE [LARGE SCALE GENOMIC DNA]</scope>
    <source>
        <strain evidence="4 5">KCTC 23863</strain>
    </source>
</reference>
<dbReference type="InterPro" id="IPR011033">
    <property type="entry name" value="PRC_barrel-like_sf"/>
</dbReference>
<dbReference type="SUPFAM" id="SSF50346">
    <property type="entry name" value="PRC-barrel domain"/>
    <property type="match status" value="1"/>
</dbReference>
<accession>A0A7X3MMV1</accession>
<feature type="chain" id="PRO_5031547825" description="PRC-barrel domain-containing protein" evidence="2">
    <location>
        <begin position="23"/>
        <end position="179"/>
    </location>
</feature>
<dbReference type="EMBL" id="WURB01000001">
    <property type="protein sequence ID" value="MXQ09969.1"/>
    <property type="molecule type" value="Genomic_DNA"/>
</dbReference>
<reference evidence="4 5" key="1">
    <citation type="submission" date="2019-12" db="EMBL/GenBank/DDBJ databases">
        <authorList>
            <person name="Yuan C.-G."/>
        </authorList>
    </citation>
    <scope>NUCLEOTIDE SEQUENCE [LARGE SCALE GENOMIC DNA]</scope>
    <source>
        <strain evidence="4 5">KCTC 23863</strain>
    </source>
</reference>
<evidence type="ECO:0000313" key="4">
    <source>
        <dbReference type="EMBL" id="MXQ09969.1"/>
    </source>
</evidence>
<feature type="region of interest" description="Disordered" evidence="1">
    <location>
        <begin position="21"/>
        <end position="46"/>
    </location>
</feature>
<protein>
    <recommendedName>
        <fullName evidence="3">PRC-barrel domain-containing protein</fullName>
    </recommendedName>
</protein>
<evidence type="ECO:0000259" key="3">
    <source>
        <dbReference type="Pfam" id="PF05239"/>
    </source>
</evidence>
<proteinExistence type="predicted"/>
<dbReference type="RefSeq" id="WP_160882587.1">
    <property type="nucleotide sequence ID" value="NZ_WURB01000001.1"/>
</dbReference>
<dbReference type="Gene3D" id="2.30.30.240">
    <property type="entry name" value="PRC-barrel domain"/>
    <property type="match status" value="1"/>
</dbReference>
<feature type="region of interest" description="Disordered" evidence="1">
    <location>
        <begin position="124"/>
        <end position="148"/>
    </location>
</feature>
<organism evidence="4 5">
    <name type="scientific">Microvirga makkahensis</name>
    <dbReference type="NCBI Taxonomy" id="1128670"/>
    <lineage>
        <taxon>Bacteria</taxon>
        <taxon>Pseudomonadati</taxon>
        <taxon>Pseudomonadota</taxon>
        <taxon>Alphaproteobacteria</taxon>
        <taxon>Hyphomicrobiales</taxon>
        <taxon>Methylobacteriaceae</taxon>
        <taxon>Microvirga</taxon>
    </lineage>
</organism>
<comment type="caution">
    <text evidence="4">The sequence shown here is derived from an EMBL/GenBank/DDBJ whole genome shotgun (WGS) entry which is preliminary data.</text>
</comment>
<dbReference type="Pfam" id="PF05239">
    <property type="entry name" value="PRC"/>
    <property type="match status" value="1"/>
</dbReference>
<keyword evidence="2" id="KW-0732">Signal</keyword>
<dbReference type="OrthoDB" id="7818259at2"/>
<gene>
    <name evidence="4" type="ORF">GR328_00560</name>
</gene>
<dbReference type="Proteomes" id="UP000436483">
    <property type="component" value="Unassembled WGS sequence"/>
</dbReference>
<dbReference type="InterPro" id="IPR027275">
    <property type="entry name" value="PRC-brl_dom"/>
</dbReference>
<feature type="signal peptide" evidence="2">
    <location>
        <begin position="1"/>
        <end position="22"/>
    </location>
</feature>